<evidence type="ECO:0000313" key="3">
    <source>
        <dbReference type="Proteomes" id="UP000431304"/>
    </source>
</evidence>
<dbReference type="InterPro" id="IPR016181">
    <property type="entry name" value="Acyl_CoA_acyltransferase"/>
</dbReference>
<dbReference type="EMBL" id="WKRA01000076">
    <property type="protein sequence ID" value="MSD17559.1"/>
    <property type="molecule type" value="Genomic_DNA"/>
</dbReference>
<dbReference type="CDD" id="cd04301">
    <property type="entry name" value="NAT_SF"/>
    <property type="match status" value="1"/>
</dbReference>
<dbReference type="Pfam" id="PF13508">
    <property type="entry name" value="Acetyltransf_7"/>
    <property type="match status" value="1"/>
</dbReference>
<dbReference type="AlphaFoldDB" id="A0A844E4J1"/>
<reference evidence="2 3" key="1">
    <citation type="journal article" date="2019" name="Nat. Med.">
        <title>A library of human gut bacterial isolates paired with longitudinal multiomics data enables mechanistic microbiome research.</title>
        <authorList>
            <person name="Poyet M."/>
            <person name="Groussin M."/>
            <person name="Gibbons S.M."/>
            <person name="Avila-Pacheco J."/>
            <person name="Jiang X."/>
            <person name="Kearney S.M."/>
            <person name="Perrotta A.R."/>
            <person name="Berdy B."/>
            <person name="Zhao S."/>
            <person name="Lieberman T.D."/>
            <person name="Swanson P.K."/>
            <person name="Smith M."/>
            <person name="Roesemann S."/>
            <person name="Alexander J.E."/>
            <person name="Rich S.A."/>
            <person name="Livny J."/>
            <person name="Vlamakis H."/>
            <person name="Clish C."/>
            <person name="Bullock K."/>
            <person name="Deik A."/>
            <person name="Scott J."/>
            <person name="Pierce K.A."/>
            <person name="Xavier R.J."/>
            <person name="Alm E.J."/>
        </authorList>
    </citation>
    <scope>NUCLEOTIDE SEQUENCE [LARGE SCALE GENOMIC DNA]</scope>
    <source>
        <strain evidence="2 3">BIOML-A3</strain>
    </source>
</reference>
<dbReference type="Gene3D" id="3.40.630.30">
    <property type="match status" value="1"/>
</dbReference>
<gene>
    <name evidence="2" type="ORF">GKE72_16210</name>
</gene>
<accession>A0A844E4J1</accession>
<proteinExistence type="predicted"/>
<protein>
    <submittedName>
        <fullName evidence="2">GNAT family N-acetyltransferase</fullName>
    </submittedName>
</protein>
<organism evidence="2 3">
    <name type="scientific">Eubacterium ramulus</name>
    <dbReference type="NCBI Taxonomy" id="39490"/>
    <lineage>
        <taxon>Bacteria</taxon>
        <taxon>Bacillati</taxon>
        <taxon>Bacillota</taxon>
        <taxon>Clostridia</taxon>
        <taxon>Eubacteriales</taxon>
        <taxon>Eubacteriaceae</taxon>
        <taxon>Eubacterium</taxon>
    </lineage>
</organism>
<sequence>MLKIVNCSTGIDDIVFTAVETRLFHKAKKIGNIDIFQITENLQIFQIADFYVDPEYRHSGIGKKMLAKAERHIIKKYNANVLTVVPARQRDAKVSTEHLYLIYEKLGFSFKTAHTLEKFLNH</sequence>
<dbReference type="Proteomes" id="UP000431304">
    <property type="component" value="Unassembled WGS sequence"/>
</dbReference>
<dbReference type="SUPFAM" id="SSF55729">
    <property type="entry name" value="Acyl-CoA N-acyltransferases (Nat)"/>
    <property type="match status" value="1"/>
</dbReference>
<dbReference type="InterPro" id="IPR000182">
    <property type="entry name" value="GNAT_dom"/>
</dbReference>
<dbReference type="GO" id="GO:0016747">
    <property type="term" value="F:acyltransferase activity, transferring groups other than amino-acyl groups"/>
    <property type="evidence" value="ECO:0007669"/>
    <property type="project" value="InterPro"/>
</dbReference>
<evidence type="ECO:0000259" key="1">
    <source>
        <dbReference type="Pfam" id="PF13508"/>
    </source>
</evidence>
<comment type="caution">
    <text evidence="2">The sequence shown here is derived from an EMBL/GenBank/DDBJ whole genome shotgun (WGS) entry which is preliminary data.</text>
</comment>
<keyword evidence="2" id="KW-0808">Transferase</keyword>
<evidence type="ECO:0000313" key="2">
    <source>
        <dbReference type="EMBL" id="MSD17559.1"/>
    </source>
</evidence>
<feature type="domain" description="N-acetyltransferase" evidence="1">
    <location>
        <begin position="27"/>
        <end position="109"/>
    </location>
</feature>
<name>A0A844E4J1_EUBRA</name>
<dbReference type="RefSeq" id="WP_154315264.1">
    <property type="nucleotide sequence ID" value="NZ_JBKTKH010000067.1"/>
</dbReference>